<evidence type="ECO:0000313" key="7">
    <source>
        <dbReference type="Proteomes" id="UP001187415"/>
    </source>
</evidence>
<dbReference type="InterPro" id="IPR048992">
    <property type="entry name" value="Stereocilin_LRR"/>
</dbReference>
<feature type="domain" description="Stereocilin LRR" evidence="5">
    <location>
        <begin position="917"/>
        <end position="1312"/>
    </location>
</feature>
<dbReference type="InterPro" id="IPR026664">
    <property type="entry name" value="Stereocilin-rel"/>
</dbReference>
<protein>
    <recommendedName>
        <fullName evidence="5">Stereocilin LRR domain-containing protein</fullName>
    </recommendedName>
</protein>
<feature type="chain" id="PRO_5041663030" description="Stereocilin LRR domain-containing protein" evidence="4">
    <location>
        <begin position="26"/>
        <end position="2007"/>
    </location>
</feature>
<dbReference type="Pfam" id="PF21058">
    <property type="entry name" value="Stereocilin"/>
    <property type="match status" value="1"/>
</dbReference>
<evidence type="ECO:0000256" key="2">
    <source>
        <dbReference type="ARBA" id="ARBA00023180"/>
    </source>
</evidence>
<feature type="signal peptide" evidence="4">
    <location>
        <begin position="1"/>
        <end position="25"/>
    </location>
</feature>
<keyword evidence="2" id="KW-0325">Glycoprotein</keyword>
<dbReference type="GO" id="GO:0009986">
    <property type="term" value="C:cell surface"/>
    <property type="evidence" value="ECO:0007669"/>
    <property type="project" value="TreeGrafter"/>
</dbReference>
<evidence type="ECO:0000256" key="3">
    <source>
        <dbReference type="SAM" id="Phobius"/>
    </source>
</evidence>
<keyword evidence="7" id="KW-1185">Reference proteome</keyword>
<evidence type="ECO:0000259" key="5">
    <source>
        <dbReference type="Pfam" id="PF21058"/>
    </source>
</evidence>
<keyword evidence="3" id="KW-0472">Membrane</keyword>
<reference evidence="6" key="1">
    <citation type="submission" date="2023-07" db="EMBL/GenBank/DDBJ databases">
        <title>Chromosome-level Genome Assembly of Striped Snakehead (Channa striata).</title>
        <authorList>
            <person name="Liu H."/>
        </authorList>
    </citation>
    <scope>NUCLEOTIDE SEQUENCE</scope>
    <source>
        <strain evidence="6">Gz</strain>
        <tissue evidence="6">Muscle</tissue>
    </source>
</reference>
<evidence type="ECO:0000256" key="4">
    <source>
        <dbReference type="SAM" id="SignalP"/>
    </source>
</evidence>
<dbReference type="PANTHER" id="PTHR23412">
    <property type="entry name" value="STEREOCILIN RELATED"/>
    <property type="match status" value="1"/>
</dbReference>
<dbReference type="GO" id="GO:0007160">
    <property type="term" value="P:cell-matrix adhesion"/>
    <property type="evidence" value="ECO:0007669"/>
    <property type="project" value="TreeGrafter"/>
</dbReference>
<comment type="caution">
    <text evidence="6">The sequence shown here is derived from an EMBL/GenBank/DDBJ whole genome shotgun (WGS) entry which is preliminary data.</text>
</comment>
<name>A0AA88NBS7_CHASR</name>
<dbReference type="Proteomes" id="UP001187415">
    <property type="component" value="Unassembled WGS sequence"/>
</dbReference>
<evidence type="ECO:0000313" key="6">
    <source>
        <dbReference type="EMBL" id="KAK2853964.1"/>
    </source>
</evidence>
<accession>A0AA88NBS7</accession>
<evidence type="ECO:0000256" key="1">
    <source>
        <dbReference type="ARBA" id="ARBA00022729"/>
    </source>
</evidence>
<dbReference type="PANTHER" id="PTHR23412:SF19">
    <property type="entry name" value="STEREOCILIN 1"/>
    <property type="match status" value="1"/>
</dbReference>
<proteinExistence type="predicted"/>
<organism evidence="6 7">
    <name type="scientific">Channa striata</name>
    <name type="common">Snakehead murrel</name>
    <name type="synonym">Ophicephalus striatus</name>
    <dbReference type="NCBI Taxonomy" id="64152"/>
    <lineage>
        <taxon>Eukaryota</taxon>
        <taxon>Metazoa</taxon>
        <taxon>Chordata</taxon>
        <taxon>Craniata</taxon>
        <taxon>Vertebrata</taxon>
        <taxon>Euteleostomi</taxon>
        <taxon>Actinopterygii</taxon>
        <taxon>Neopterygii</taxon>
        <taxon>Teleostei</taxon>
        <taxon>Neoteleostei</taxon>
        <taxon>Acanthomorphata</taxon>
        <taxon>Anabantaria</taxon>
        <taxon>Anabantiformes</taxon>
        <taxon>Channoidei</taxon>
        <taxon>Channidae</taxon>
        <taxon>Channa</taxon>
    </lineage>
</organism>
<keyword evidence="3" id="KW-1133">Transmembrane helix</keyword>
<feature type="transmembrane region" description="Helical" evidence="3">
    <location>
        <begin position="1975"/>
        <end position="1997"/>
    </location>
</feature>
<keyword evidence="3" id="KW-0812">Transmembrane</keyword>
<sequence>MWLTPAACMVCILFGITCDVKQVYSQPELIERNADLTPAEAAELEEDIKEVINQIHSLSSQNENARAFTFFSTADSFSINGYFSVLNSLYTIFQPLLKERFISDLPKTLVCLLSGRQDCGLEAELTKTVSLELGKPLLTFVSSLRSQTCTAPSSDAQSDSFAYYLRMGRSTSTFDGLQQTLINIFSSIPLSGNLINAVSSLVDSTVMYVSEFLATFFQIPMDYIKIALQFGVRIPSLDGQEICEEGDLKQLIMWGINNNVQIARIPRAPPSNAASHRQKMTLRTTRKFLLSCDRNSLARFNDTLCANILTGSKVGFSTPVLTLCQALSSLSPAQIQQVWSNACYVIQALMSPLLSLSSDCSGGDSPFTPTVTPPSNAPNRLAREAPNLKQLACNYSNWLENKVVDTILVTVCSDNEREKFVEQVCNNALLMRKLLSNQLNSWLYVFCANYSANPRYLVSEFCDYEMWIEQPTVQVGPFQLEFCMILDSERLTELLCQYTGFFMLLFSNPDNLRFMPNCTTSPFPSLLPDIDSFMLESCKYSEWNLMQITTDVLLQCIRVDENGFAKAVCSNKTFLNALLQNKANSWLESQCNSPVTSRTPEPILPFSITDWCDYYTWGSRQVDDSVVGLCWQYDQLSFQKYVCCKSSVFEKLLQNPQNKWLTSVCTESVDTEVLPQFCRYSEWSRPIIVDMTELALCAEIDALNFTSKVCSNNTIIQNLLANPDNTWLIQYCINNSSPTVAPGGGGGAKGGGPTGFNPAEQCQYPSWSISLPDPALLTLCWEHDQTNFVSSLCPNAGLLHLLSQDLSSKWVSNMCNTYTNYTTTNNSTSTTADPNFCLARNLVKRFNWTCSADFSSACQPGASQNLALQMIARCWADRLISRMDDLLTPSVATVLEQAASTTVVILLALEEVQNTSLHVTENIRLGVLTSAVRYLDKENNFDKKRVLLQCFGRVLTSLMQTARDVTSEEFFVIKEYFKIPLSSLRPVLSAAHITTVRLILHYYGINKDVLQLSDKYLSTMITVLLQTQLVKDVSLFPELAPLLASASPSDIQALPSLQNNINVRETINRNLGRMTLDQQEAFGLWYSKALSPSNFSTGDQSLIRDTGNLIAYLPFYYFQHLTSAQLLDGLEVLQRNTLSPLKQEFIAQSLIGSYKNLTADDFIRLGNLSCLADPKDLLVYKGTETFSVLQEIVLNCSRKGASLPSYLISNVLLNSTELKVPSSLSPDRLAELAHLLPLLGVTFLQGLTPSQLLAVVPAVSSVSFSPAQASIIIDKLSSLTSLPASGPLQELGSLVVGMKPESLLTLTSDRLLSLLPAVAQQTAGLSPAQLNAISTKLWGFPEVVGWLDHVDPLLFCTPLVSVLPRTRLLVNNITDTSTKHWNTQQAKAIFREVLNAKPNLVKQNFLSLGTLGQGVSCKVLQEHIQADPSPSSLRRILTFLRQQPTLLHTSLKKCVNEELYKFDFFADLLKDLGAEIALSLPVSTIKKFTRDMMETLRKLIVQDPRHFLLLPRTKQELLVDKVVQRMGMYSGVFTEEEFRSLGLMASFVVDEVFNQLDRNFFIDNLDFLRGFCYSSSKMDIVARMLQEPATLGEVKNWNQTTLSQVDRFLFFLPTDKLQEISLAVMTVGRIEKLFMSQHGWERGFVGSHCLDKSEKAKVFEKQQFILQFFLGFLKINPQSPTPMVPTCEILQTTAPAAWTSSSLTSMSSSAFTNCLELIGQDQYLASYQRSQVLKKVKQMNGPVASFSQSLISQLGVIAVDLTVDELSSLRLTERRSIATLGAISTWSNRQLAALFTTVLNSTKQSSSQLDSSTLVAMGYIVCGAKSTEMSLFNAVEFSKAVLWLGQLALPCSEEQLMVLAGLLTHSLAFGPISSWGTDVFIEIGVLAAGLPDMAMSALVKEQIEGIAPAAISVIPPEKFAVVFNKRQINMFSYEQATAVTKEQLSVLSDVQKTALDLVLTPWEDRPVDFRVGRSLGLALSHSPVCLILGLLMLLIVLPCPDPICART</sequence>
<dbReference type="EMBL" id="JAUPFM010000004">
    <property type="protein sequence ID" value="KAK2853964.1"/>
    <property type="molecule type" value="Genomic_DNA"/>
</dbReference>
<keyword evidence="1 4" id="KW-0732">Signal</keyword>
<gene>
    <name evidence="6" type="ORF">Q5P01_006625</name>
</gene>